<protein>
    <submittedName>
        <fullName evidence="2">Uncharacterized protein</fullName>
    </submittedName>
</protein>
<reference evidence="2" key="1">
    <citation type="submission" date="2023-06" db="EMBL/GenBank/DDBJ databases">
        <authorList>
            <consortium name="Lawrence Berkeley National Laboratory"/>
            <person name="Ahrendt S."/>
            <person name="Sahu N."/>
            <person name="Indic B."/>
            <person name="Wong-Bajracharya J."/>
            <person name="Merenyi Z."/>
            <person name="Ke H.-M."/>
            <person name="Monk M."/>
            <person name="Kocsube S."/>
            <person name="Drula E."/>
            <person name="Lipzen A."/>
            <person name="Balint B."/>
            <person name="Henrissat B."/>
            <person name="Andreopoulos B."/>
            <person name="Martin F.M."/>
            <person name="Harder C.B."/>
            <person name="Rigling D."/>
            <person name="Ford K.L."/>
            <person name="Foster G.D."/>
            <person name="Pangilinan J."/>
            <person name="Papanicolaou A."/>
            <person name="Barry K."/>
            <person name="LaButti K."/>
            <person name="Viragh M."/>
            <person name="Koriabine M."/>
            <person name="Yan M."/>
            <person name="Riley R."/>
            <person name="Champramary S."/>
            <person name="Plett K.L."/>
            <person name="Tsai I.J."/>
            <person name="Slot J."/>
            <person name="Sipos G."/>
            <person name="Plett J."/>
            <person name="Nagy L.G."/>
            <person name="Grigoriev I.V."/>
        </authorList>
    </citation>
    <scope>NUCLEOTIDE SEQUENCE</scope>
    <source>
        <strain evidence="2">FPL87.14</strain>
    </source>
</reference>
<keyword evidence="3" id="KW-1185">Reference proteome</keyword>
<evidence type="ECO:0000313" key="2">
    <source>
        <dbReference type="EMBL" id="KAK0440176.1"/>
    </source>
</evidence>
<feature type="compositionally biased region" description="Basic and acidic residues" evidence="1">
    <location>
        <begin position="213"/>
        <end position="223"/>
    </location>
</feature>
<accession>A0AA39MMF4</accession>
<name>A0AA39MMF4_9AGAR</name>
<dbReference type="AlphaFoldDB" id="A0AA39MMF4"/>
<gene>
    <name evidence="2" type="ORF">EV421DRAFT_1963393</name>
</gene>
<comment type="caution">
    <text evidence="2">The sequence shown here is derived from an EMBL/GenBank/DDBJ whole genome shotgun (WGS) entry which is preliminary data.</text>
</comment>
<evidence type="ECO:0000313" key="3">
    <source>
        <dbReference type="Proteomes" id="UP001175226"/>
    </source>
</evidence>
<dbReference type="Proteomes" id="UP001175226">
    <property type="component" value="Unassembled WGS sequence"/>
</dbReference>
<sequence>MLLFEGQHARNGETIRGQGLCHLNHGDVSPLKANIVHGFREHTDTLETHQLSSAIGGIEQASESSICIGRVPAIQTTKLLRRLINVLKLTMPRRRGSKSTGLSFIGRIHGVEGSLPNEETISLNEDGSEREAAMFVTAIHVRHARRNTLRTLPPSKLDSVKGRSVGGIMTLDRNKGLPSLTSEGSDSNNEYNLICDNAALAVKVSTEVMRNPDASERVDESSLRRPSKTAGQGVDTPTTTINTGIMLSLQYEYVFLSHRPFGCLRPLQNVKFINNPARPMLFSLIRPERGPGRNFRMFGSWILHNILVKVYGNYS</sequence>
<proteinExistence type="predicted"/>
<evidence type="ECO:0000256" key="1">
    <source>
        <dbReference type="SAM" id="MobiDB-lite"/>
    </source>
</evidence>
<feature type="region of interest" description="Disordered" evidence="1">
    <location>
        <begin position="211"/>
        <end position="237"/>
    </location>
</feature>
<dbReference type="EMBL" id="JAUEPT010000035">
    <property type="protein sequence ID" value="KAK0440176.1"/>
    <property type="molecule type" value="Genomic_DNA"/>
</dbReference>
<organism evidence="2 3">
    <name type="scientific">Armillaria borealis</name>
    <dbReference type="NCBI Taxonomy" id="47425"/>
    <lineage>
        <taxon>Eukaryota</taxon>
        <taxon>Fungi</taxon>
        <taxon>Dikarya</taxon>
        <taxon>Basidiomycota</taxon>
        <taxon>Agaricomycotina</taxon>
        <taxon>Agaricomycetes</taxon>
        <taxon>Agaricomycetidae</taxon>
        <taxon>Agaricales</taxon>
        <taxon>Marasmiineae</taxon>
        <taxon>Physalacriaceae</taxon>
        <taxon>Armillaria</taxon>
    </lineage>
</organism>